<dbReference type="Gene3D" id="1.10.10.10">
    <property type="entry name" value="Winged helix-like DNA-binding domain superfamily/Winged helix DNA-binding domain"/>
    <property type="match status" value="1"/>
</dbReference>
<dbReference type="Pfam" id="PF04545">
    <property type="entry name" value="Sigma70_r4"/>
    <property type="match status" value="1"/>
</dbReference>
<evidence type="ECO:0000259" key="7">
    <source>
        <dbReference type="Pfam" id="PF04545"/>
    </source>
</evidence>
<dbReference type="SUPFAM" id="SSF88659">
    <property type="entry name" value="Sigma3 and sigma4 domains of RNA polymerase sigma factors"/>
    <property type="match status" value="1"/>
</dbReference>
<keyword evidence="5" id="KW-0804">Transcription</keyword>
<dbReference type="Proteomes" id="UP001220610">
    <property type="component" value="Chromosome"/>
</dbReference>
<dbReference type="InterPro" id="IPR013324">
    <property type="entry name" value="RNA_pol_sigma_r3/r4-like"/>
</dbReference>
<sequence>MLRQFILGDEAAFRQVFLRQLNPLCYFAEKIIGQRQEAEDMVSAAFYKLWQRHADFSSLAGIRSFLYTTVRNQCFDHLKHRAVVDAAADRLPVQLSDAGIEARMYQAELLQLIYEGMEQLTAKHRHILQWSFLEELPTAEIASRLRMTETHVRVEKSRALVQLRQALRSKQRWQEALVLLAAWQLH</sequence>
<evidence type="ECO:0000256" key="5">
    <source>
        <dbReference type="ARBA" id="ARBA00023163"/>
    </source>
</evidence>
<dbReference type="InterPro" id="IPR013325">
    <property type="entry name" value="RNA_pol_sigma_r2"/>
</dbReference>
<evidence type="ECO:0000256" key="4">
    <source>
        <dbReference type="ARBA" id="ARBA00023125"/>
    </source>
</evidence>
<dbReference type="Gene3D" id="1.10.1740.10">
    <property type="match status" value="1"/>
</dbReference>
<keyword evidence="4" id="KW-0238">DNA-binding</keyword>
<dbReference type="PANTHER" id="PTHR43133:SF46">
    <property type="entry name" value="RNA POLYMERASE SIGMA-70 FACTOR ECF SUBFAMILY"/>
    <property type="match status" value="1"/>
</dbReference>
<proteinExistence type="inferred from homology"/>
<evidence type="ECO:0000256" key="1">
    <source>
        <dbReference type="ARBA" id="ARBA00010641"/>
    </source>
</evidence>
<dbReference type="InterPro" id="IPR039425">
    <property type="entry name" value="RNA_pol_sigma-70-like"/>
</dbReference>
<dbReference type="InterPro" id="IPR007627">
    <property type="entry name" value="RNA_pol_sigma70_r2"/>
</dbReference>
<reference evidence="8" key="1">
    <citation type="submission" date="2023-03" db="EMBL/GenBank/DDBJ databases">
        <title>Andean soil-derived lignocellulolytic bacterial consortium as a source of novel taxa and putative plastic-active enzymes.</title>
        <authorList>
            <person name="Diaz-Garcia L."/>
            <person name="Chuvochina M."/>
            <person name="Feuerriegel G."/>
            <person name="Bunk B."/>
            <person name="Sproer C."/>
            <person name="Streit W.R."/>
            <person name="Rodriguez L.M."/>
            <person name="Overmann J."/>
            <person name="Jimenez D.J."/>
        </authorList>
    </citation>
    <scope>NUCLEOTIDE SEQUENCE</scope>
    <source>
        <strain evidence="8">MAG 7</strain>
    </source>
</reference>
<gene>
    <name evidence="8" type="ORF">P0Y53_12980</name>
</gene>
<keyword evidence="3" id="KW-0731">Sigma factor</keyword>
<dbReference type="SUPFAM" id="SSF88946">
    <property type="entry name" value="Sigma2 domain of RNA polymerase sigma factors"/>
    <property type="match status" value="1"/>
</dbReference>
<dbReference type="PANTHER" id="PTHR43133">
    <property type="entry name" value="RNA POLYMERASE ECF-TYPE SIGMA FACTO"/>
    <property type="match status" value="1"/>
</dbReference>
<dbReference type="AlphaFoldDB" id="A0AAJ5WZQ9"/>
<feature type="domain" description="RNA polymerase sigma-70 region 4" evidence="7">
    <location>
        <begin position="117"/>
        <end position="165"/>
    </location>
</feature>
<evidence type="ECO:0000256" key="2">
    <source>
        <dbReference type="ARBA" id="ARBA00023015"/>
    </source>
</evidence>
<name>A0AAJ5WZQ9_9BACT</name>
<dbReference type="EMBL" id="CP119311">
    <property type="protein sequence ID" value="WEK38413.1"/>
    <property type="molecule type" value="Genomic_DNA"/>
</dbReference>
<dbReference type="GO" id="GO:0003677">
    <property type="term" value="F:DNA binding"/>
    <property type="evidence" value="ECO:0007669"/>
    <property type="project" value="UniProtKB-KW"/>
</dbReference>
<feature type="domain" description="RNA polymerase sigma-70 region 2" evidence="6">
    <location>
        <begin position="21"/>
        <end position="81"/>
    </location>
</feature>
<dbReference type="NCBIfam" id="TIGR02937">
    <property type="entry name" value="sigma70-ECF"/>
    <property type="match status" value="1"/>
</dbReference>
<evidence type="ECO:0000259" key="6">
    <source>
        <dbReference type="Pfam" id="PF04542"/>
    </source>
</evidence>
<dbReference type="GO" id="GO:0006352">
    <property type="term" value="P:DNA-templated transcription initiation"/>
    <property type="evidence" value="ECO:0007669"/>
    <property type="project" value="InterPro"/>
</dbReference>
<dbReference type="GO" id="GO:0016987">
    <property type="term" value="F:sigma factor activity"/>
    <property type="evidence" value="ECO:0007669"/>
    <property type="project" value="UniProtKB-KW"/>
</dbReference>
<dbReference type="Pfam" id="PF04542">
    <property type="entry name" value="Sigma70_r2"/>
    <property type="match status" value="1"/>
</dbReference>
<evidence type="ECO:0000256" key="3">
    <source>
        <dbReference type="ARBA" id="ARBA00023082"/>
    </source>
</evidence>
<dbReference type="InterPro" id="IPR007630">
    <property type="entry name" value="RNA_pol_sigma70_r4"/>
</dbReference>
<dbReference type="InterPro" id="IPR036388">
    <property type="entry name" value="WH-like_DNA-bd_sf"/>
</dbReference>
<comment type="similarity">
    <text evidence="1">Belongs to the sigma-70 factor family. ECF subfamily.</text>
</comment>
<accession>A0AAJ5WZQ9</accession>
<organism evidence="8 9">
    <name type="scientific">Candidatus Pseudobacter hemicellulosilyticus</name>
    <dbReference type="NCBI Taxonomy" id="3121375"/>
    <lineage>
        <taxon>Bacteria</taxon>
        <taxon>Pseudomonadati</taxon>
        <taxon>Bacteroidota</taxon>
        <taxon>Chitinophagia</taxon>
        <taxon>Chitinophagales</taxon>
        <taxon>Chitinophagaceae</taxon>
        <taxon>Pseudobacter</taxon>
    </lineage>
</organism>
<dbReference type="InterPro" id="IPR014284">
    <property type="entry name" value="RNA_pol_sigma-70_dom"/>
</dbReference>
<protein>
    <submittedName>
        <fullName evidence="8">Sigma-70 family RNA polymerase sigma factor</fullName>
    </submittedName>
</protein>
<evidence type="ECO:0000313" key="8">
    <source>
        <dbReference type="EMBL" id="WEK38413.1"/>
    </source>
</evidence>
<evidence type="ECO:0000313" key="9">
    <source>
        <dbReference type="Proteomes" id="UP001220610"/>
    </source>
</evidence>
<keyword evidence="2" id="KW-0805">Transcription regulation</keyword>